<name>A0AAV1KB70_9NEOP</name>
<comment type="caution">
    <text evidence="1">The sequence shown here is derived from an EMBL/GenBank/DDBJ whole genome shotgun (WGS) entry which is preliminary data.</text>
</comment>
<keyword evidence="2" id="KW-1185">Reference proteome</keyword>
<sequence length="131" mass="14841">MLEASKSGISFALIQEPYVGGIGCMKDYRGVRVFQCSKRREGVVKAAKAVFDSNIDITQCPSLTRNNIAVVKIRTDTWELAVISLYLEPDSPNEPYLAQLKTIVSRMGRTQILIRRGRKCEESMMGKRERR</sequence>
<organism evidence="1 2">
    <name type="scientific">Parnassius mnemosyne</name>
    <name type="common">clouded apollo</name>
    <dbReference type="NCBI Taxonomy" id="213953"/>
    <lineage>
        <taxon>Eukaryota</taxon>
        <taxon>Metazoa</taxon>
        <taxon>Ecdysozoa</taxon>
        <taxon>Arthropoda</taxon>
        <taxon>Hexapoda</taxon>
        <taxon>Insecta</taxon>
        <taxon>Pterygota</taxon>
        <taxon>Neoptera</taxon>
        <taxon>Endopterygota</taxon>
        <taxon>Lepidoptera</taxon>
        <taxon>Glossata</taxon>
        <taxon>Ditrysia</taxon>
        <taxon>Papilionoidea</taxon>
        <taxon>Papilionidae</taxon>
        <taxon>Parnassiinae</taxon>
        <taxon>Parnassini</taxon>
        <taxon>Parnassius</taxon>
        <taxon>Driopa</taxon>
    </lineage>
</organism>
<evidence type="ECO:0000313" key="1">
    <source>
        <dbReference type="EMBL" id="CAK1579828.1"/>
    </source>
</evidence>
<dbReference type="AlphaFoldDB" id="A0AAV1KB70"/>
<proteinExistence type="predicted"/>
<dbReference type="EMBL" id="CAVLGL010000013">
    <property type="protein sequence ID" value="CAK1579828.1"/>
    <property type="molecule type" value="Genomic_DNA"/>
</dbReference>
<dbReference type="Gene3D" id="3.60.10.10">
    <property type="entry name" value="Endonuclease/exonuclease/phosphatase"/>
    <property type="match status" value="1"/>
</dbReference>
<reference evidence="1 2" key="1">
    <citation type="submission" date="2023-11" db="EMBL/GenBank/DDBJ databases">
        <authorList>
            <person name="Hedman E."/>
            <person name="Englund M."/>
            <person name="Stromberg M."/>
            <person name="Nyberg Akerstrom W."/>
            <person name="Nylinder S."/>
            <person name="Jareborg N."/>
            <person name="Kallberg Y."/>
            <person name="Kronander E."/>
        </authorList>
    </citation>
    <scope>NUCLEOTIDE SEQUENCE [LARGE SCALE GENOMIC DNA]</scope>
</reference>
<protein>
    <submittedName>
        <fullName evidence="1">Uncharacterized protein</fullName>
    </submittedName>
</protein>
<evidence type="ECO:0000313" key="2">
    <source>
        <dbReference type="Proteomes" id="UP001314205"/>
    </source>
</evidence>
<accession>A0AAV1KB70</accession>
<gene>
    <name evidence="1" type="ORF">PARMNEM_LOCUS1715</name>
</gene>
<dbReference type="InterPro" id="IPR036691">
    <property type="entry name" value="Endo/exonu/phosph_ase_sf"/>
</dbReference>
<dbReference type="Proteomes" id="UP001314205">
    <property type="component" value="Unassembled WGS sequence"/>
</dbReference>
<dbReference type="SUPFAM" id="SSF56219">
    <property type="entry name" value="DNase I-like"/>
    <property type="match status" value="1"/>
</dbReference>